<evidence type="ECO:0000256" key="7">
    <source>
        <dbReference type="SAM" id="Phobius"/>
    </source>
</evidence>
<dbReference type="InterPro" id="IPR003439">
    <property type="entry name" value="ABC_transporter-like_ATP-bd"/>
</dbReference>
<evidence type="ECO:0000256" key="6">
    <source>
        <dbReference type="ARBA" id="ARBA00023136"/>
    </source>
</evidence>
<keyword evidence="4" id="KW-0067">ATP-binding</keyword>
<keyword evidence="5 7" id="KW-1133">Transmembrane helix</keyword>
<reference evidence="9" key="1">
    <citation type="submission" date="2020-11" db="EMBL/GenBank/DDBJ databases">
        <authorList>
            <person name="Tran Van P."/>
        </authorList>
    </citation>
    <scope>NUCLEOTIDE SEQUENCE</scope>
</reference>
<dbReference type="Pfam" id="PF00005">
    <property type="entry name" value="ABC_tran"/>
    <property type="match status" value="1"/>
</dbReference>
<dbReference type="GO" id="GO:0140359">
    <property type="term" value="F:ABC-type transporter activity"/>
    <property type="evidence" value="ECO:0007669"/>
    <property type="project" value="InterPro"/>
</dbReference>
<feature type="transmembrane region" description="Helical" evidence="7">
    <location>
        <begin position="642"/>
        <end position="663"/>
    </location>
</feature>
<dbReference type="Pfam" id="PF12698">
    <property type="entry name" value="ABC2_membrane_3"/>
    <property type="match status" value="1"/>
</dbReference>
<dbReference type="PANTHER" id="PTHR19229">
    <property type="entry name" value="ATP-BINDING CASSETTE TRANSPORTER SUBFAMILY A ABCA"/>
    <property type="match status" value="1"/>
</dbReference>
<evidence type="ECO:0000259" key="8">
    <source>
        <dbReference type="PROSITE" id="PS50893"/>
    </source>
</evidence>
<dbReference type="GO" id="GO:0016887">
    <property type="term" value="F:ATP hydrolysis activity"/>
    <property type="evidence" value="ECO:0007669"/>
    <property type="project" value="InterPro"/>
</dbReference>
<evidence type="ECO:0000313" key="9">
    <source>
        <dbReference type="EMBL" id="CAD7283814.1"/>
    </source>
</evidence>
<comment type="subcellular location">
    <subcellularLocation>
        <location evidence="1">Membrane</location>
        <topology evidence="1">Multi-pass membrane protein</topology>
    </subcellularLocation>
</comment>
<proteinExistence type="predicted"/>
<protein>
    <recommendedName>
        <fullName evidence="8">ABC transporter domain-containing protein</fullName>
    </recommendedName>
</protein>
<accession>A0A7R9GIH5</accession>
<evidence type="ECO:0000313" key="10">
    <source>
        <dbReference type="Proteomes" id="UP000678499"/>
    </source>
</evidence>
<dbReference type="PROSITE" id="PS50893">
    <property type="entry name" value="ABC_TRANSPORTER_2"/>
    <property type="match status" value="1"/>
</dbReference>
<sequence>MQKFNSYERNILCCFGQSDNCVPGEKSLWEDHTDAHPSRQSSGSIRVYKKAKETPVGICPYADYLYPELTPREHLYLYGGLREIDWGVVGDETTVLLDIVHLLHRRHDRCGTLSFALRRLVSLLAAVVGRPRLIMIDQPSEGTDRQTQNALWTLLKVLKEDRTIVFTTQSAKEASALGDRIVMIHKGENVISGSMAEIEAALIPGQPAHLVITPAPGRNAADTDILIRTAFPSAFLLPCTIKNDQLIYQYNPRNQAKLLMDQIEAAKGELGVQTVKMGSHDESYEDETAFLLAGEMPTPSAKRPRSFSWAPNPAQNLPDASVSAHLKAELWKKGLVALRRKWLIMFQLAAIILAAIVIMISANKVASDFAVSHLREDSPDSTTSNHAAKLQNADKIITCGKLKDLDKEKTSSAAGEWYAFQVSRLVIPICLLVCSFSWGPTDERVKQTKQLQLIASLKPGIYWLTHFLGDMTLYCLALCLMTLAVLAIDAGTDSILIPYTGVFMLIFVTFGIAGILMAYCASFLFNGRTNSIAALMFLVVVGDVLYYINEVVRGGGRGWLTRTLAVLPTFCVLKATDALARTAFRMQVIQPIITNYTGLAKVLPLEGLDCIGIGGRLDSGTVITIRNLAHTHRAMFEWGNEVSLYLLILAGSSILLLTCLVLFEVFGNFGDFTCGTKQYVRNYEAAVSGRVSDDYVGEEADRIESLVASEKVHEEHLVVANVFKRFQRKLPIRGISFGVHYGECFGLLGVNGAGKTLVFKIVSGLVLPSRGSVWIEGKKLARNNSRAFRNVGYCPQFDGFLHLLTGRETLVLMAKLKGIPPGDVDARVAEVLHLTNMGEEANDLCQRYSEGTHRKLSTGIAILGDPKLLLLDEPTAGLDLETKKRIWAWILAGLESGKHSVLMTTNCLEEAELLCDRLGILVNGQIKCIGTPDFLTGKICPGTILTAPYALDVENAEFRAARKSIILALGPEGILEEATQLGYLVFRVKPEIISMEKIHAVMQETMQKYPFLLGYECTSAKFVDVFLRLSKLNEPLEDEIPVCPNIIC</sequence>
<keyword evidence="6 7" id="KW-0472">Membrane</keyword>
<dbReference type="GO" id="GO:0005524">
    <property type="term" value="F:ATP binding"/>
    <property type="evidence" value="ECO:0007669"/>
    <property type="project" value="UniProtKB-KW"/>
</dbReference>
<evidence type="ECO:0000256" key="1">
    <source>
        <dbReference type="ARBA" id="ARBA00004141"/>
    </source>
</evidence>
<dbReference type="AlphaFoldDB" id="A0A7R9GIH5"/>
<organism evidence="9">
    <name type="scientific">Notodromas monacha</name>
    <dbReference type="NCBI Taxonomy" id="399045"/>
    <lineage>
        <taxon>Eukaryota</taxon>
        <taxon>Metazoa</taxon>
        <taxon>Ecdysozoa</taxon>
        <taxon>Arthropoda</taxon>
        <taxon>Crustacea</taxon>
        <taxon>Oligostraca</taxon>
        <taxon>Ostracoda</taxon>
        <taxon>Podocopa</taxon>
        <taxon>Podocopida</taxon>
        <taxon>Cypridocopina</taxon>
        <taxon>Cypridoidea</taxon>
        <taxon>Cyprididae</taxon>
        <taxon>Notodromas</taxon>
    </lineage>
</organism>
<dbReference type="Gene3D" id="3.40.50.300">
    <property type="entry name" value="P-loop containing nucleotide triphosphate hydrolases"/>
    <property type="match status" value="2"/>
</dbReference>
<dbReference type="InterPro" id="IPR003593">
    <property type="entry name" value="AAA+_ATPase"/>
</dbReference>
<dbReference type="Proteomes" id="UP000678499">
    <property type="component" value="Unassembled WGS sequence"/>
</dbReference>
<dbReference type="SUPFAM" id="SSF52540">
    <property type="entry name" value="P-loop containing nucleoside triphosphate hydrolases"/>
    <property type="match status" value="2"/>
</dbReference>
<feature type="transmembrane region" description="Helical" evidence="7">
    <location>
        <begin position="342"/>
        <end position="362"/>
    </location>
</feature>
<keyword evidence="3" id="KW-0547">Nucleotide-binding</keyword>
<keyword evidence="2 7" id="KW-0812">Transmembrane</keyword>
<evidence type="ECO:0000256" key="3">
    <source>
        <dbReference type="ARBA" id="ARBA00022741"/>
    </source>
</evidence>
<dbReference type="SMART" id="SM00382">
    <property type="entry name" value="AAA"/>
    <property type="match status" value="1"/>
</dbReference>
<dbReference type="InterPro" id="IPR027417">
    <property type="entry name" value="P-loop_NTPase"/>
</dbReference>
<feature type="domain" description="ABC transporter" evidence="8">
    <location>
        <begin position="717"/>
        <end position="948"/>
    </location>
</feature>
<evidence type="ECO:0000256" key="4">
    <source>
        <dbReference type="ARBA" id="ARBA00022840"/>
    </source>
</evidence>
<dbReference type="CDD" id="cd03263">
    <property type="entry name" value="ABC_subfamily_A"/>
    <property type="match status" value="1"/>
</dbReference>
<feature type="transmembrane region" description="Helical" evidence="7">
    <location>
        <begin position="500"/>
        <end position="525"/>
    </location>
</feature>
<dbReference type="EMBL" id="OA888213">
    <property type="protein sequence ID" value="CAD7283814.1"/>
    <property type="molecule type" value="Genomic_DNA"/>
</dbReference>
<keyword evidence="10" id="KW-1185">Reference proteome</keyword>
<dbReference type="GO" id="GO:0016020">
    <property type="term" value="C:membrane"/>
    <property type="evidence" value="ECO:0007669"/>
    <property type="project" value="UniProtKB-SubCell"/>
</dbReference>
<feature type="transmembrane region" description="Helical" evidence="7">
    <location>
        <begin position="532"/>
        <end position="548"/>
    </location>
</feature>
<dbReference type="GO" id="GO:0005319">
    <property type="term" value="F:lipid transporter activity"/>
    <property type="evidence" value="ECO:0007669"/>
    <property type="project" value="TreeGrafter"/>
</dbReference>
<gene>
    <name evidence="9" type="ORF">NMOB1V02_LOCUS11424</name>
</gene>
<evidence type="ECO:0000256" key="2">
    <source>
        <dbReference type="ARBA" id="ARBA00022692"/>
    </source>
</evidence>
<dbReference type="InterPro" id="IPR026082">
    <property type="entry name" value="ABCA"/>
</dbReference>
<evidence type="ECO:0000256" key="5">
    <source>
        <dbReference type="ARBA" id="ARBA00022989"/>
    </source>
</evidence>
<dbReference type="EMBL" id="CAJPEX010006176">
    <property type="protein sequence ID" value="CAG0923966.1"/>
    <property type="molecule type" value="Genomic_DNA"/>
</dbReference>
<dbReference type="OrthoDB" id="6493171at2759"/>
<dbReference type="InterPro" id="IPR013525">
    <property type="entry name" value="ABC2_TM"/>
</dbReference>
<dbReference type="PANTHER" id="PTHR19229:SF250">
    <property type="entry name" value="ABC TRANSPORTER DOMAIN-CONTAINING PROTEIN-RELATED"/>
    <property type="match status" value="1"/>
</dbReference>
<name>A0A7R9GIH5_9CRUS</name>
<feature type="transmembrane region" description="Helical" evidence="7">
    <location>
        <begin position="460"/>
        <end position="488"/>
    </location>
</feature>